<dbReference type="Pfam" id="PF00884">
    <property type="entry name" value="Sulfatase"/>
    <property type="match status" value="1"/>
</dbReference>
<dbReference type="GO" id="GO:0008484">
    <property type="term" value="F:sulfuric ester hydrolase activity"/>
    <property type="evidence" value="ECO:0007669"/>
    <property type="project" value="TreeGrafter"/>
</dbReference>
<proteinExistence type="predicted"/>
<protein>
    <submittedName>
        <fullName evidence="4">Sulfatase</fullName>
    </submittedName>
</protein>
<accession>A0A841SXD7</accession>
<evidence type="ECO:0000256" key="2">
    <source>
        <dbReference type="ARBA" id="ARBA00022801"/>
    </source>
</evidence>
<dbReference type="CDD" id="cd16148">
    <property type="entry name" value="sulfatase_like"/>
    <property type="match status" value="1"/>
</dbReference>
<comment type="caution">
    <text evidence="4">The sequence shown here is derived from an EMBL/GenBank/DDBJ whole genome shotgun (WGS) entry which is preliminary data.</text>
</comment>
<dbReference type="EMBL" id="JACJVQ010000007">
    <property type="protein sequence ID" value="MBB6634500.1"/>
    <property type="molecule type" value="Genomic_DNA"/>
</dbReference>
<evidence type="ECO:0000313" key="4">
    <source>
        <dbReference type="EMBL" id="MBB6634500.1"/>
    </source>
</evidence>
<dbReference type="InterPro" id="IPR017850">
    <property type="entry name" value="Alkaline_phosphatase_core_sf"/>
</dbReference>
<dbReference type="GO" id="GO:0005737">
    <property type="term" value="C:cytoplasm"/>
    <property type="evidence" value="ECO:0007669"/>
    <property type="project" value="TreeGrafter"/>
</dbReference>
<dbReference type="GO" id="GO:0046872">
    <property type="term" value="F:metal ion binding"/>
    <property type="evidence" value="ECO:0007669"/>
    <property type="project" value="UniProtKB-KW"/>
</dbReference>
<dbReference type="Proteomes" id="UP000535838">
    <property type="component" value="Unassembled WGS sequence"/>
</dbReference>
<evidence type="ECO:0000313" key="5">
    <source>
        <dbReference type="Proteomes" id="UP000535838"/>
    </source>
</evidence>
<sequence length="486" mass="56530">MKAIMVMFDSLNRLFLPNYGCDWTKAPNFERLAARTVTFDTAYVGSMACMPARRELHTGRHNFLHRSWSPIEPFDDSMPELLKENGVYSHLVTDHQHYWEDGGGTYHTRYSSHELIRGQEGDPWKGEVQDPEVPEHLGQSKRQDLINRKYIRRQEDMPQARTFELGLEFIEKNKDEDNWFLQIETFDPHEPFFTLEEYQSLYPRKTSGPAFDWPTYQSVDERERPYVEHVRSLYAALLTMCDHYLGQVLDTMDKHDLWKDTMLIVNTDHGFLLGEHDWWAKCIMPFYEEVAHIPLFVWDPRLGVRGERRDALVSTVDLAPTLLEFFQVEIPKDMQGSSLKPVIENDRATREGLLFGIHGGHVNCTDGRYVYMRAPQAPDNSPLYEYTLMPTHMRSRFAPEELRTLALAEPFSFTKGCSVMKIKARPDMSHGAHRFGTLLFDVVNDPGQIAPLADKELESRFERLLIRLMKENDAPPEQYARLGLLP</sequence>
<dbReference type="Gene3D" id="3.40.720.10">
    <property type="entry name" value="Alkaline Phosphatase, subunit A"/>
    <property type="match status" value="1"/>
</dbReference>
<reference evidence="4 5" key="1">
    <citation type="submission" date="2020-08" db="EMBL/GenBank/DDBJ databases">
        <title>Cohnella phylogeny.</title>
        <authorList>
            <person name="Dunlap C."/>
        </authorList>
    </citation>
    <scope>NUCLEOTIDE SEQUENCE [LARGE SCALE GENOMIC DNA]</scope>
    <source>
        <strain evidence="4 5">DSM 25241</strain>
    </source>
</reference>
<dbReference type="InterPro" id="IPR000917">
    <property type="entry name" value="Sulfatase_N"/>
</dbReference>
<evidence type="ECO:0000259" key="3">
    <source>
        <dbReference type="Pfam" id="PF00884"/>
    </source>
</evidence>
<dbReference type="PANTHER" id="PTHR45953">
    <property type="entry name" value="IDURONATE 2-SULFATASE"/>
    <property type="match status" value="1"/>
</dbReference>
<keyword evidence="2" id="KW-0378">Hydrolase</keyword>
<keyword evidence="1" id="KW-0479">Metal-binding</keyword>
<dbReference type="RefSeq" id="WP_185119739.1">
    <property type="nucleotide sequence ID" value="NZ_JACJVQ010000007.1"/>
</dbReference>
<gene>
    <name evidence="4" type="ORF">H7B67_10275</name>
</gene>
<dbReference type="PANTHER" id="PTHR45953:SF1">
    <property type="entry name" value="IDURONATE 2-SULFATASE"/>
    <property type="match status" value="1"/>
</dbReference>
<keyword evidence="5" id="KW-1185">Reference proteome</keyword>
<organism evidence="4 5">
    <name type="scientific">Cohnella thailandensis</name>
    <dbReference type="NCBI Taxonomy" id="557557"/>
    <lineage>
        <taxon>Bacteria</taxon>
        <taxon>Bacillati</taxon>
        <taxon>Bacillota</taxon>
        <taxon>Bacilli</taxon>
        <taxon>Bacillales</taxon>
        <taxon>Paenibacillaceae</taxon>
        <taxon>Cohnella</taxon>
    </lineage>
</organism>
<name>A0A841SXD7_9BACL</name>
<dbReference type="AlphaFoldDB" id="A0A841SXD7"/>
<evidence type="ECO:0000256" key="1">
    <source>
        <dbReference type="ARBA" id="ARBA00022723"/>
    </source>
</evidence>
<dbReference type="SUPFAM" id="SSF53649">
    <property type="entry name" value="Alkaline phosphatase-like"/>
    <property type="match status" value="1"/>
</dbReference>
<feature type="domain" description="Sulfatase N-terminal" evidence="3">
    <location>
        <begin position="4"/>
        <end position="326"/>
    </location>
</feature>